<dbReference type="GO" id="GO:0000423">
    <property type="term" value="P:mitophagy"/>
    <property type="evidence" value="ECO:0007669"/>
    <property type="project" value="TreeGrafter"/>
</dbReference>
<reference evidence="5 6" key="2">
    <citation type="submission" date="2016-08" db="EMBL/GenBank/DDBJ databases">
        <title>Pervasive Adenine N6-methylation of Active Genes in Fungi.</title>
        <authorList>
            <consortium name="DOE Joint Genome Institute"/>
            <person name="Mondo S.J."/>
            <person name="Dannebaum R.O."/>
            <person name="Kuo R.C."/>
            <person name="Labutti K."/>
            <person name="Haridas S."/>
            <person name="Kuo A."/>
            <person name="Salamov A."/>
            <person name="Ahrendt S.R."/>
            <person name="Lipzen A."/>
            <person name="Sullivan W."/>
            <person name="Andreopoulos W.B."/>
            <person name="Clum A."/>
            <person name="Lindquist E."/>
            <person name="Daum C."/>
            <person name="Ramamoorthy G.K."/>
            <person name="Gryganskyi A."/>
            <person name="Culley D."/>
            <person name="Magnuson J.K."/>
            <person name="James T.Y."/>
            <person name="O'Malley M.A."/>
            <person name="Stajich J.E."/>
            <person name="Spatafora J.W."/>
            <person name="Visel A."/>
            <person name="Grigoriev I.V."/>
        </authorList>
    </citation>
    <scope>NUCLEOTIDE SEQUENCE [LARGE SCALE GENOMIC DNA]</scope>
    <source>
        <strain evidence="6">finn</strain>
    </source>
</reference>
<dbReference type="GO" id="GO:0034271">
    <property type="term" value="C:phosphatidylinositol 3-kinase complex, class III, type I"/>
    <property type="evidence" value="ECO:0007669"/>
    <property type="project" value="TreeGrafter"/>
</dbReference>
<dbReference type="GO" id="GO:0034272">
    <property type="term" value="C:phosphatidylinositol 3-kinase complex, class III, type II"/>
    <property type="evidence" value="ECO:0007669"/>
    <property type="project" value="TreeGrafter"/>
</dbReference>
<dbReference type="Pfam" id="PF04111">
    <property type="entry name" value="APG6"/>
    <property type="match status" value="1"/>
</dbReference>
<comment type="similarity">
    <text evidence="1">Belongs to the beclin family.</text>
</comment>
<dbReference type="EMBL" id="MCFH01000040">
    <property type="protein sequence ID" value="ORX45364.1"/>
    <property type="molecule type" value="Genomic_DNA"/>
</dbReference>
<dbReference type="InterPro" id="IPR007243">
    <property type="entry name" value="Atg6/Beclin"/>
</dbReference>
<dbReference type="AlphaFoldDB" id="A0A1Y1V234"/>
<dbReference type="Gene3D" id="1.10.418.40">
    <property type="entry name" value="Autophagy protein 6/Beclin 1"/>
    <property type="match status" value="1"/>
</dbReference>
<dbReference type="GO" id="GO:0006995">
    <property type="term" value="P:cellular response to nitrogen starvation"/>
    <property type="evidence" value="ECO:0007669"/>
    <property type="project" value="TreeGrafter"/>
</dbReference>
<evidence type="ECO:0000259" key="3">
    <source>
        <dbReference type="Pfam" id="PF04111"/>
    </source>
</evidence>
<feature type="domain" description="Atg6/beclin coiled-coil" evidence="4">
    <location>
        <begin position="126"/>
        <end position="260"/>
    </location>
</feature>
<accession>A0A1Y1V234</accession>
<feature type="domain" description="Atg6 BARA" evidence="3">
    <location>
        <begin position="264"/>
        <end position="437"/>
    </location>
</feature>
<dbReference type="STRING" id="1754191.A0A1Y1V234"/>
<feature type="coiled-coil region" evidence="2">
    <location>
        <begin position="129"/>
        <end position="267"/>
    </location>
</feature>
<evidence type="ECO:0000259" key="4">
    <source>
        <dbReference type="Pfam" id="PF17675"/>
    </source>
</evidence>
<comment type="caution">
    <text evidence="5">The sequence shown here is derived from an EMBL/GenBank/DDBJ whole genome shotgun (WGS) entry which is preliminary data.</text>
</comment>
<dbReference type="GO" id="GO:0000045">
    <property type="term" value="P:autophagosome assembly"/>
    <property type="evidence" value="ECO:0007669"/>
    <property type="project" value="TreeGrafter"/>
</dbReference>
<dbReference type="GO" id="GO:0000407">
    <property type="term" value="C:phagophore assembly site"/>
    <property type="evidence" value="ECO:0007669"/>
    <property type="project" value="TreeGrafter"/>
</dbReference>
<protein>
    <submittedName>
        <fullName evidence="5">APG6-domain-containing protein</fullName>
    </submittedName>
</protein>
<dbReference type="PANTHER" id="PTHR12768">
    <property type="entry name" value="BECLIN 1"/>
    <property type="match status" value="1"/>
</dbReference>
<keyword evidence="6" id="KW-1185">Reference proteome</keyword>
<evidence type="ECO:0000256" key="1">
    <source>
        <dbReference type="ARBA" id="ARBA00005965"/>
    </source>
</evidence>
<dbReference type="GO" id="GO:0043548">
    <property type="term" value="F:phosphatidylinositol 3-kinase binding"/>
    <property type="evidence" value="ECO:0007669"/>
    <property type="project" value="TreeGrafter"/>
</dbReference>
<evidence type="ECO:0000313" key="5">
    <source>
        <dbReference type="EMBL" id="ORX45364.1"/>
    </source>
</evidence>
<keyword evidence="2" id="KW-0175">Coiled coil</keyword>
<name>A0A1Y1V234_9FUNG</name>
<evidence type="ECO:0000256" key="2">
    <source>
        <dbReference type="SAM" id="Coils"/>
    </source>
</evidence>
<proteinExistence type="inferred from homology"/>
<dbReference type="InterPro" id="IPR041691">
    <property type="entry name" value="Atg6/beclin_CC"/>
</dbReference>
<dbReference type="PANTHER" id="PTHR12768:SF4">
    <property type="entry name" value="BECLIN-1"/>
    <property type="match status" value="1"/>
</dbReference>
<gene>
    <name evidence="5" type="ORF">BCR36DRAFT_358293</name>
</gene>
<organism evidence="5 6">
    <name type="scientific">Piromyces finnis</name>
    <dbReference type="NCBI Taxonomy" id="1754191"/>
    <lineage>
        <taxon>Eukaryota</taxon>
        <taxon>Fungi</taxon>
        <taxon>Fungi incertae sedis</taxon>
        <taxon>Chytridiomycota</taxon>
        <taxon>Chytridiomycota incertae sedis</taxon>
        <taxon>Neocallimastigomycetes</taxon>
        <taxon>Neocallimastigales</taxon>
        <taxon>Neocallimastigaceae</taxon>
        <taxon>Piromyces</taxon>
    </lineage>
</organism>
<evidence type="ECO:0000313" key="6">
    <source>
        <dbReference type="Proteomes" id="UP000193719"/>
    </source>
</evidence>
<dbReference type="Pfam" id="PF17675">
    <property type="entry name" value="APG6_N"/>
    <property type="match status" value="1"/>
</dbReference>
<dbReference type="InterPro" id="IPR040455">
    <property type="entry name" value="Atg6_BARA"/>
</dbReference>
<dbReference type="InterPro" id="IPR038274">
    <property type="entry name" value="Atg6/Beclin_C_sf"/>
</dbReference>
<dbReference type="Proteomes" id="UP000193719">
    <property type="component" value="Unassembled WGS sequence"/>
</dbReference>
<dbReference type="GO" id="GO:0030674">
    <property type="term" value="F:protein-macromolecule adaptor activity"/>
    <property type="evidence" value="ECO:0007669"/>
    <property type="project" value="TreeGrafter"/>
</dbReference>
<dbReference type="GO" id="GO:0045324">
    <property type="term" value="P:late endosome to vacuole transport"/>
    <property type="evidence" value="ECO:0007669"/>
    <property type="project" value="TreeGrafter"/>
</dbReference>
<dbReference type="OrthoDB" id="20368at2759"/>
<sequence length="446" mass="52397">MSNNKQNSFVNFYCQECRKPIKPEPSLLEGNSERLLALLSDKSVDENNIKGYKPNISINNPIHNPRLTLIEKPTDSFVVLSTTSGSYNSNPTINNEIAHRSSLNYRLKIVNNIFDIISGKNDIDHPLCNDCAKILYEKLKQQLEKIKKENVFYQSYYNQFISDIENNDEENSMERDIVSEEEQIKNLKIKQKTDFETLEIMETQLKELESEYIKLEQESKELNDLEKEIWKKANLIQLKMDEYNDYKDSVEIRLNQMSDKFERLRKANGYNDTFRIEYDGVFGTINGFRLGRLPSYQIDLCEINAAFGQTLLLLYSLAKKADFQFKNYRLIPNGSFSRIEKTDDNSCYDFYIKENIITIGRFFKTWRIDKALIAFLQCLKQFCEFLENNNNSDKVFPYRIEQDKIGDASVKSKEDEIWTKALKYILIDLRYIAIHVTSNKFIKSKK</sequence>
<reference evidence="5 6" key="1">
    <citation type="submission" date="2016-08" db="EMBL/GenBank/DDBJ databases">
        <title>Genomes of anaerobic fungi encode conserved fungal cellulosomes for biomass hydrolysis.</title>
        <authorList>
            <consortium name="DOE Joint Genome Institute"/>
            <person name="Haitjema C.H."/>
            <person name="Gilmore S.P."/>
            <person name="Henske J.K."/>
            <person name="Solomon K.V."/>
            <person name="De Groot R."/>
            <person name="Kuo A."/>
            <person name="Mondo S.J."/>
            <person name="Salamov A.A."/>
            <person name="Labutti K."/>
            <person name="Zhao Z."/>
            <person name="Chiniquy J."/>
            <person name="Barry K."/>
            <person name="Brewer H.M."/>
            <person name="Purvine S.O."/>
            <person name="Wright A.T."/>
            <person name="Boxma B."/>
            <person name="Van Alen T."/>
            <person name="Hackstein J.H."/>
            <person name="Baker S.E."/>
            <person name="Grigoriev I.V."/>
            <person name="O'Malley M.A."/>
        </authorList>
    </citation>
    <scope>NUCLEOTIDE SEQUENCE [LARGE SCALE GENOMIC DNA]</scope>
    <source>
        <strain evidence="6">finn</strain>
    </source>
</reference>